<evidence type="ECO:0000256" key="7">
    <source>
        <dbReference type="ARBA" id="ARBA00022786"/>
    </source>
</evidence>
<dbReference type="InterPro" id="IPR031127">
    <property type="entry name" value="E3_UB_ligase_RBR"/>
</dbReference>
<evidence type="ECO:0000256" key="8">
    <source>
        <dbReference type="ARBA" id="ARBA00022833"/>
    </source>
</evidence>
<reference evidence="12 13" key="1">
    <citation type="submission" date="2024-07" db="EMBL/GenBank/DDBJ databases">
        <title>Section-level genome sequencing and comparative genomics of Aspergillus sections Usti and Cavernicolus.</title>
        <authorList>
            <consortium name="Lawrence Berkeley National Laboratory"/>
            <person name="Nybo J.L."/>
            <person name="Vesth T.C."/>
            <person name="Theobald S."/>
            <person name="Frisvad J.C."/>
            <person name="Larsen T.O."/>
            <person name="Kjaerboelling I."/>
            <person name="Rothschild-Mancinelli K."/>
            <person name="Lyhne E.K."/>
            <person name="Kogle M.E."/>
            <person name="Barry K."/>
            <person name="Clum A."/>
            <person name="Na H."/>
            <person name="Ledsgaard L."/>
            <person name="Lin J."/>
            <person name="Lipzen A."/>
            <person name="Kuo A."/>
            <person name="Riley R."/>
            <person name="Mondo S."/>
            <person name="Labutti K."/>
            <person name="Haridas S."/>
            <person name="Pangalinan J."/>
            <person name="Salamov A.A."/>
            <person name="Simmons B.A."/>
            <person name="Magnuson J.K."/>
            <person name="Chen J."/>
            <person name="Drula E."/>
            <person name="Henrissat B."/>
            <person name="Wiebenga A."/>
            <person name="Lubbers R.J."/>
            <person name="Gomes A.C."/>
            <person name="Makela M.R."/>
            <person name="Stajich J."/>
            <person name="Grigoriev I.V."/>
            <person name="Mortensen U.H."/>
            <person name="De Vries R.P."/>
            <person name="Baker S.E."/>
            <person name="Andersen M.R."/>
        </authorList>
    </citation>
    <scope>NUCLEOTIDE SEQUENCE [LARGE SCALE GENOMIC DNA]</scope>
    <source>
        <strain evidence="12 13">CBS 209.92</strain>
    </source>
</reference>
<accession>A0ABR4GDS8</accession>
<evidence type="ECO:0000313" key="13">
    <source>
        <dbReference type="Proteomes" id="UP001610563"/>
    </source>
</evidence>
<evidence type="ECO:0000259" key="10">
    <source>
        <dbReference type="PROSITE" id="PS50089"/>
    </source>
</evidence>
<dbReference type="PROSITE" id="PS50089">
    <property type="entry name" value="ZF_RING_2"/>
    <property type="match status" value="1"/>
</dbReference>
<feature type="domain" description="RING-type" evidence="11">
    <location>
        <begin position="80"/>
        <end position="274"/>
    </location>
</feature>
<dbReference type="Gene3D" id="3.30.40.10">
    <property type="entry name" value="Zinc/RING finger domain, C3HC4 (zinc finger)"/>
    <property type="match status" value="1"/>
</dbReference>
<protein>
    <recommendedName>
        <fullName evidence="2">RBR-type E3 ubiquitin transferase</fullName>
        <ecNumber evidence="2">2.3.2.31</ecNumber>
    </recommendedName>
</protein>
<dbReference type="InterPro" id="IPR044066">
    <property type="entry name" value="TRIAD_supradom"/>
</dbReference>
<keyword evidence="6 9" id="KW-0863">Zinc-finger</keyword>
<organism evidence="12 13">
    <name type="scientific">Aspergillus keveii</name>
    <dbReference type="NCBI Taxonomy" id="714993"/>
    <lineage>
        <taxon>Eukaryota</taxon>
        <taxon>Fungi</taxon>
        <taxon>Dikarya</taxon>
        <taxon>Ascomycota</taxon>
        <taxon>Pezizomycotina</taxon>
        <taxon>Eurotiomycetes</taxon>
        <taxon>Eurotiomycetidae</taxon>
        <taxon>Eurotiales</taxon>
        <taxon>Aspergillaceae</taxon>
        <taxon>Aspergillus</taxon>
        <taxon>Aspergillus subgen. Nidulantes</taxon>
    </lineage>
</organism>
<dbReference type="EC" id="2.3.2.31" evidence="2"/>
<dbReference type="Gene3D" id="1.20.120.1750">
    <property type="match status" value="1"/>
</dbReference>
<evidence type="ECO:0000256" key="4">
    <source>
        <dbReference type="ARBA" id="ARBA00022723"/>
    </source>
</evidence>
<dbReference type="EMBL" id="JBFTWV010000021">
    <property type="protein sequence ID" value="KAL2797086.1"/>
    <property type="molecule type" value="Genomic_DNA"/>
</dbReference>
<sequence>MALSIAAAVQADQQILARELAAQPQTRSRTTAPLDNTAFAKFQDLSRIAIDTSYWQPNYPEPDEPESSAWAAGRKPEPVRLSRCVACQDDVNLFDIAILPCGHEYCRSCITELFELSLTDESLFPPRCCRATIDLDLARIFLTDELVQRYEKKKIEFETPDRTYCQSKACSAFIPPTFIKRNVATCPQCRFTTCKSCKGRAHTGDCPTDTELKSLLEIAKRQGWQRCFSCWRVVELLHGCNHITCKCGAEFCYNCGNRWGTCTCAEWNEHRLRERAFEILDRDRAPGDTGADEAQVEQTVEELRKNHQCWHAEGWTRIPGRFRCEECSEWLHNFLLECNGCKLRACIRCKRNRL</sequence>
<dbReference type="SMART" id="SM00184">
    <property type="entry name" value="RING"/>
    <property type="match status" value="1"/>
</dbReference>
<dbReference type="PROSITE" id="PS51873">
    <property type="entry name" value="TRIAD"/>
    <property type="match status" value="1"/>
</dbReference>
<dbReference type="CDD" id="cd22584">
    <property type="entry name" value="Rcat_RBR_unk"/>
    <property type="match status" value="1"/>
</dbReference>
<dbReference type="PROSITE" id="PS00518">
    <property type="entry name" value="ZF_RING_1"/>
    <property type="match status" value="1"/>
</dbReference>
<gene>
    <name evidence="12" type="ORF">BJX66DRAFT_298191</name>
</gene>
<keyword evidence="7" id="KW-0833">Ubl conjugation pathway</keyword>
<dbReference type="Proteomes" id="UP001610563">
    <property type="component" value="Unassembled WGS sequence"/>
</dbReference>
<keyword evidence="8" id="KW-0862">Zinc</keyword>
<feature type="domain" description="RING-type" evidence="10">
    <location>
        <begin position="84"/>
        <end position="128"/>
    </location>
</feature>
<evidence type="ECO:0000259" key="11">
    <source>
        <dbReference type="PROSITE" id="PS51873"/>
    </source>
</evidence>
<evidence type="ECO:0000256" key="6">
    <source>
        <dbReference type="ARBA" id="ARBA00022771"/>
    </source>
</evidence>
<dbReference type="SUPFAM" id="SSF57850">
    <property type="entry name" value="RING/U-box"/>
    <property type="match status" value="2"/>
</dbReference>
<dbReference type="InterPro" id="IPR013083">
    <property type="entry name" value="Znf_RING/FYVE/PHD"/>
</dbReference>
<evidence type="ECO:0000256" key="2">
    <source>
        <dbReference type="ARBA" id="ARBA00012251"/>
    </source>
</evidence>
<dbReference type="CDD" id="cd20335">
    <property type="entry name" value="BRcat_RBR"/>
    <property type="match status" value="1"/>
</dbReference>
<evidence type="ECO:0000256" key="1">
    <source>
        <dbReference type="ARBA" id="ARBA00001798"/>
    </source>
</evidence>
<evidence type="ECO:0000256" key="3">
    <source>
        <dbReference type="ARBA" id="ARBA00022679"/>
    </source>
</evidence>
<dbReference type="PANTHER" id="PTHR11685">
    <property type="entry name" value="RBR FAMILY RING FINGER AND IBR DOMAIN-CONTAINING"/>
    <property type="match status" value="1"/>
</dbReference>
<proteinExistence type="predicted"/>
<keyword evidence="5" id="KW-0677">Repeat</keyword>
<dbReference type="InterPro" id="IPR017907">
    <property type="entry name" value="Znf_RING_CS"/>
</dbReference>
<comment type="catalytic activity">
    <reaction evidence="1">
        <text>[E2 ubiquitin-conjugating enzyme]-S-ubiquitinyl-L-cysteine + [acceptor protein]-L-lysine = [E2 ubiquitin-conjugating enzyme]-L-cysteine + [acceptor protein]-N(6)-ubiquitinyl-L-lysine.</text>
        <dbReference type="EC" id="2.3.2.31"/>
    </reaction>
</comment>
<comment type="caution">
    <text evidence="12">The sequence shown here is derived from an EMBL/GenBank/DDBJ whole genome shotgun (WGS) entry which is preliminary data.</text>
</comment>
<keyword evidence="13" id="KW-1185">Reference proteome</keyword>
<name>A0ABR4GDS8_9EURO</name>
<dbReference type="InterPro" id="IPR001841">
    <property type="entry name" value="Znf_RING"/>
</dbReference>
<evidence type="ECO:0000256" key="5">
    <source>
        <dbReference type="ARBA" id="ARBA00022737"/>
    </source>
</evidence>
<keyword evidence="3" id="KW-0808">Transferase</keyword>
<evidence type="ECO:0000313" key="12">
    <source>
        <dbReference type="EMBL" id="KAL2797086.1"/>
    </source>
</evidence>
<evidence type="ECO:0000256" key="9">
    <source>
        <dbReference type="PROSITE-ProRule" id="PRU00175"/>
    </source>
</evidence>
<dbReference type="InterPro" id="IPR002867">
    <property type="entry name" value="IBR_dom"/>
</dbReference>
<keyword evidence="4" id="KW-0479">Metal-binding</keyword>
<dbReference type="Pfam" id="PF01485">
    <property type="entry name" value="IBR"/>
    <property type="match status" value="2"/>
</dbReference>